<dbReference type="Pfam" id="PF14907">
    <property type="entry name" value="NTP_transf_5"/>
    <property type="match status" value="1"/>
</dbReference>
<dbReference type="InterPro" id="IPR039498">
    <property type="entry name" value="NTP_transf_5"/>
</dbReference>
<dbReference type="STRING" id="1454003.AW10_00562"/>
<comment type="caution">
    <text evidence="1">The sequence shown here is derived from an EMBL/GenBank/DDBJ whole genome shotgun (WGS) entry which is preliminary data.</text>
</comment>
<proteinExistence type="predicted"/>
<dbReference type="PATRIC" id="fig|1454003.3.peg.576"/>
<gene>
    <name evidence="1" type="ORF">AW10_00562</name>
</gene>
<evidence type="ECO:0000313" key="2">
    <source>
        <dbReference type="Proteomes" id="UP000021816"/>
    </source>
</evidence>
<sequence>MAKAASERLRARRLLLDALKMPETLTALSLADWELLLRVARRARVLGRLESALDNAGLLGDIPPRAAAHLRAARNVIAHRKTLISWEVNRLFWALKEIDAPLILLKGTAYLLADLPPAQGRIFADVDLLVPEERIVEIEEKLVARGWFKTEIDPYDDRYYRVWMHEIPPLRHRERGTEIDIHHRLLPKTSHLASDPAPLFAAARPLADRQLRVLAPADMILHALVHLFLEGDPDEGLRLRDLLDVHDLLCHHGQEPGFWASLVPRARVLGFQRPLFYGLHHAQGLLGTPVPPDVLHDLEGEAPAWPIRKLMNRLIPLALLPGHPDHPSRQATLARWLIYVRAHWLRMPPGLLIRHLSHKAWLRFRGRRKRVDLAQLDLKQQ</sequence>
<name>A0A011QUC8_9PROT</name>
<dbReference type="EMBL" id="JEMX01000011">
    <property type="protein sequence ID" value="EXI82454.1"/>
    <property type="molecule type" value="Genomic_DNA"/>
</dbReference>
<evidence type="ECO:0008006" key="3">
    <source>
        <dbReference type="Google" id="ProtNLM"/>
    </source>
</evidence>
<protein>
    <recommendedName>
        <fullName evidence="3">Nucleotidyltransferase family protein</fullName>
    </recommendedName>
</protein>
<accession>A0A011QUC8</accession>
<organism evidence="1 2">
    <name type="scientific">Candidatus Accumulibacter appositus</name>
    <dbReference type="NCBI Taxonomy" id="1454003"/>
    <lineage>
        <taxon>Bacteria</taxon>
        <taxon>Pseudomonadati</taxon>
        <taxon>Pseudomonadota</taxon>
        <taxon>Betaproteobacteria</taxon>
        <taxon>Candidatus Accumulibacter</taxon>
    </lineage>
</organism>
<reference evidence="1 2" key="1">
    <citation type="submission" date="2014-02" db="EMBL/GenBank/DDBJ databases">
        <title>Expanding our view of genomic diversity in Candidatus Accumulibacter clades.</title>
        <authorList>
            <person name="Skennerton C.T."/>
            <person name="Barr J.J."/>
            <person name="Slater F.R."/>
            <person name="Bond P.L."/>
            <person name="Tyson G.W."/>
        </authorList>
    </citation>
    <scope>NUCLEOTIDE SEQUENCE [LARGE SCALE GENOMIC DNA]</scope>
    <source>
        <strain evidence="2">BA-92</strain>
    </source>
</reference>
<dbReference type="AlphaFoldDB" id="A0A011QUC8"/>
<evidence type="ECO:0000313" key="1">
    <source>
        <dbReference type="EMBL" id="EXI82454.1"/>
    </source>
</evidence>
<dbReference type="Proteomes" id="UP000021816">
    <property type="component" value="Unassembled WGS sequence"/>
</dbReference>